<dbReference type="GO" id="GO:0050664">
    <property type="term" value="F:oxidoreductase activity, acting on NAD(P)H, oxygen as acceptor"/>
    <property type="evidence" value="ECO:0007669"/>
    <property type="project" value="TreeGrafter"/>
</dbReference>
<dbReference type="AlphaFoldDB" id="A0AAV9X179"/>
<gene>
    <name evidence="4" type="ORF">TWF694_004418</name>
</gene>
<name>A0AAV9X179_9PEZI</name>
<evidence type="ECO:0000256" key="1">
    <source>
        <dbReference type="ARBA" id="ARBA00006484"/>
    </source>
</evidence>
<dbReference type="Proteomes" id="UP001365542">
    <property type="component" value="Unassembled WGS sequence"/>
</dbReference>
<dbReference type="GO" id="GO:0050085">
    <property type="term" value="F:mannitol 2-dehydrogenase (NADP+) activity"/>
    <property type="evidence" value="ECO:0007669"/>
    <property type="project" value="UniProtKB-ARBA"/>
</dbReference>
<dbReference type="PROSITE" id="PS00061">
    <property type="entry name" value="ADH_SHORT"/>
    <property type="match status" value="1"/>
</dbReference>
<comment type="similarity">
    <text evidence="1">Belongs to the short-chain dehydrogenases/reductases (SDR) family.</text>
</comment>
<dbReference type="SUPFAM" id="SSF51735">
    <property type="entry name" value="NAD(P)-binding Rossmann-fold domains"/>
    <property type="match status" value="1"/>
</dbReference>
<dbReference type="EMBL" id="JAVHJO010000015">
    <property type="protein sequence ID" value="KAK6527429.1"/>
    <property type="molecule type" value="Genomic_DNA"/>
</dbReference>
<dbReference type="Gene3D" id="3.40.50.720">
    <property type="entry name" value="NAD(P)-binding Rossmann-like Domain"/>
    <property type="match status" value="1"/>
</dbReference>
<comment type="caution">
    <text evidence="4">The sequence shown here is derived from an EMBL/GenBank/DDBJ whole genome shotgun (WGS) entry which is preliminary data.</text>
</comment>
<protein>
    <recommendedName>
        <fullName evidence="6">L-xylulose reductase</fullName>
    </recommendedName>
</protein>
<organism evidence="4 5">
    <name type="scientific">Orbilia ellipsospora</name>
    <dbReference type="NCBI Taxonomy" id="2528407"/>
    <lineage>
        <taxon>Eukaryota</taxon>
        <taxon>Fungi</taxon>
        <taxon>Dikarya</taxon>
        <taxon>Ascomycota</taxon>
        <taxon>Pezizomycotina</taxon>
        <taxon>Orbiliomycetes</taxon>
        <taxon>Orbiliales</taxon>
        <taxon>Orbiliaceae</taxon>
        <taxon>Orbilia</taxon>
    </lineage>
</organism>
<evidence type="ECO:0000313" key="5">
    <source>
        <dbReference type="Proteomes" id="UP001365542"/>
    </source>
</evidence>
<dbReference type="InterPro" id="IPR002347">
    <property type="entry name" value="SDR_fam"/>
</dbReference>
<evidence type="ECO:0000313" key="4">
    <source>
        <dbReference type="EMBL" id="KAK6527429.1"/>
    </source>
</evidence>
<dbReference type="PANTHER" id="PTHR43008:SF13">
    <property type="entry name" value="L-XYLULOSE REDUCTASE-RELATED"/>
    <property type="match status" value="1"/>
</dbReference>
<accession>A0AAV9X179</accession>
<dbReference type="PRINTS" id="PR00080">
    <property type="entry name" value="SDRFAMILY"/>
</dbReference>
<keyword evidence="2" id="KW-0521">NADP</keyword>
<reference evidence="4 5" key="1">
    <citation type="submission" date="2019-10" db="EMBL/GenBank/DDBJ databases">
        <authorList>
            <person name="Palmer J.M."/>
        </authorList>
    </citation>
    <scope>NUCLEOTIDE SEQUENCE [LARGE SCALE GENOMIC DNA]</scope>
    <source>
        <strain evidence="4 5">TWF694</strain>
    </source>
</reference>
<dbReference type="GO" id="GO:0019594">
    <property type="term" value="P:mannitol metabolic process"/>
    <property type="evidence" value="ECO:0007669"/>
    <property type="project" value="UniProtKB-ARBA"/>
</dbReference>
<keyword evidence="3" id="KW-0560">Oxidoreductase</keyword>
<evidence type="ECO:0000256" key="2">
    <source>
        <dbReference type="ARBA" id="ARBA00022857"/>
    </source>
</evidence>
<proteinExistence type="inferred from homology"/>
<evidence type="ECO:0008006" key="6">
    <source>
        <dbReference type="Google" id="ProtNLM"/>
    </source>
</evidence>
<dbReference type="PRINTS" id="PR00081">
    <property type="entry name" value="GDHRDH"/>
</dbReference>
<dbReference type="InterPro" id="IPR036291">
    <property type="entry name" value="NAD(P)-bd_dom_sf"/>
</dbReference>
<dbReference type="InterPro" id="IPR020904">
    <property type="entry name" value="Sc_DH/Rdtase_CS"/>
</dbReference>
<dbReference type="Pfam" id="PF13561">
    <property type="entry name" value="adh_short_C2"/>
    <property type="match status" value="1"/>
</dbReference>
<dbReference type="FunFam" id="3.40.50.720:FF:000090">
    <property type="entry name" value="NADP-dependent mannitol dehydrogenase"/>
    <property type="match status" value="1"/>
</dbReference>
<evidence type="ECO:0000256" key="3">
    <source>
        <dbReference type="ARBA" id="ARBA00023002"/>
    </source>
</evidence>
<sequence length="296" mass="31993">MKVHYQEGQHAGIFQNDNTRPPDETQVFPLLSLKGKTAIVTGGGDGFGLAIAEAFAEAGAAVAIWYNTNNNAIDKAAQISETYKIPCKAYQVNVTDEEAVRIAVDASIKDLGGYLDVFVANAGISWYTGNIIDSNTDHFKNIIDVNVLSVYYAAKAAGNHFRRQKIEGTDLNDEKVTGYRHGSFIITSSMAATTQLMPQYLTPYAASKAALNQFTRSLAGEWIQFARVNSVSAGYVLTPLTAPAPELMLEAWKGRVPMGRLGKVSEIKAAYLYLASDASSYTTGSDLVLDGGYTCF</sequence>
<dbReference type="PANTHER" id="PTHR43008">
    <property type="entry name" value="BENZIL REDUCTASE"/>
    <property type="match status" value="1"/>
</dbReference>
<keyword evidence="5" id="KW-1185">Reference proteome</keyword>